<evidence type="ECO:0000313" key="1">
    <source>
        <dbReference type="EMBL" id="MEQ2289629.1"/>
    </source>
</evidence>
<organism evidence="1 2">
    <name type="scientific">Ameca splendens</name>
    <dbReference type="NCBI Taxonomy" id="208324"/>
    <lineage>
        <taxon>Eukaryota</taxon>
        <taxon>Metazoa</taxon>
        <taxon>Chordata</taxon>
        <taxon>Craniata</taxon>
        <taxon>Vertebrata</taxon>
        <taxon>Euteleostomi</taxon>
        <taxon>Actinopterygii</taxon>
        <taxon>Neopterygii</taxon>
        <taxon>Teleostei</taxon>
        <taxon>Neoteleostei</taxon>
        <taxon>Acanthomorphata</taxon>
        <taxon>Ovalentaria</taxon>
        <taxon>Atherinomorphae</taxon>
        <taxon>Cyprinodontiformes</taxon>
        <taxon>Goodeidae</taxon>
        <taxon>Ameca</taxon>
    </lineage>
</organism>
<gene>
    <name evidence="1" type="ORF">AMECASPLE_035114</name>
</gene>
<proteinExistence type="predicted"/>
<name>A0ABV0Y753_9TELE</name>
<comment type="caution">
    <text evidence="1">The sequence shown here is derived from an EMBL/GenBank/DDBJ whole genome shotgun (WGS) entry which is preliminary data.</text>
</comment>
<protein>
    <submittedName>
        <fullName evidence="1">Uncharacterized protein</fullName>
    </submittedName>
</protein>
<evidence type="ECO:0000313" key="2">
    <source>
        <dbReference type="Proteomes" id="UP001469553"/>
    </source>
</evidence>
<reference evidence="1 2" key="1">
    <citation type="submission" date="2021-06" db="EMBL/GenBank/DDBJ databases">
        <authorList>
            <person name="Palmer J.M."/>
        </authorList>
    </citation>
    <scope>NUCLEOTIDE SEQUENCE [LARGE SCALE GENOMIC DNA]</scope>
    <source>
        <strain evidence="1 2">AS_MEX2019</strain>
        <tissue evidence="1">Muscle</tissue>
    </source>
</reference>
<sequence>MCHPTQSLPFAELTKQHATCFNLAVALVTNLHVEKRSHRFEPRQVSTMWVLRVFTSGQTSASIVGSKRSYFSCGPDDGLGFGRKDGPINHVVLRSFNAGTECEPWSAGFCSVGT</sequence>
<accession>A0ABV0Y753</accession>
<dbReference type="Proteomes" id="UP001469553">
    <property type="component" value="Unassembled WGS sequence"/>
</dbReference>
<dbReference type="EMBL" id="JAHRIP010023943">
    <property type="protein sequence ID" value="MEQ2289629.1"/>
    <property type="molecule type" value="Genomic_DNA"/>
</dbReference>
<keyword evidence="2" id="KW-1185">Reference proteome</keyword>